<evidence type="ECO:0000256" key="1">
    <source>
        <dbReference type="SAM" id="SignalP"/>
    </source>
</evidence>
<gene>
    <name evidence="3" type="ORF">NCTC9962_02685</name>
</gene>
<reference evidence="3 4" key="1">
    <citation type="submission" date="2018-06" db="EMBL/GenBank/DDBJ databases">
        <authorList>
            <consortium name="Pathogen Informatics"/>
            <person name="Doyle S."/>
        </authorList>
    </citation>
    <scope>NUCLEOTIDE SEQUENCE [LARGE SCALE GENOMIC DNA]</scope>
    <source>
        <strain evidence="3 4">NCTC9962</strain>
    </source>
</reference>
<protein>
    <submittedName>
        <fullName evidence="3">Uncharacterized protein conserved in bacteria</fullName>
    </submittedName>
</protein>
<evidence type="ECO:0000313" key="4">
    <source>
        <dbReference type="Proteomes" id="UP000254052"/>
    </source>
</evidence>
<dbReference type="RefSeq" id="WP_000723066.1">
    <property type="nucleotide sequence ID" value="NZ_CAJSGP010000019.1"/>
</dbReference>
<dbReference type="Gene3D" id="1.20.1270.180">
    <property type="match status" value="1"/>
</dbReference>
<dbReference type="Pfam" id="PF07007">
    <property type="entry name" value="LprI"/>
    <property type="match status" value="1"/>
</dbReference>
<sequence>MKKILVLLSLVSTTALAKEFSIDVALQQCKNNPAIVSDMAITDCYQVAIKSWDKMLNTEYKQLMSDSESSKEFKDSLKKSQLVWIKYRDLYTDTIKKYYNNEQGSYWGIVGTENIMNITKNKAIELHKLRISNDPSASPDD</sequence>
<organism evidence="3 4">
    <name type="scientific">Escherichia coli</name>
    <dbReference type="NCBI Taxonomy" id="562"/>
    <lineage>
        <taxon>Bacteria</taxon>
        <taxon>Pseudomonadati</taxon>
        <taxon>Pseudomonadota</taxon>
        <taxon>Gammaproteobacteria</taxon>
        <taxon>Enterobacterales</taxon>
        <taxon>Enterobacteriaceae</taxon>
        <taxon>Escherichia</taxon>
    </lineage>
</organism>
<dbReference type="Proteomes" id="UP000254052">
    <property type="component" value="Unassembled WGS sequence"/>
</dbReference>
<feature type="chain" id="PRO_5014553393" evidence="1">
    <location>
        <begin position="18"/>
        <end position="141"/>
    </location>
</feature>
<proteinExistence type="predicted"/>
<feature type="signal peptide" evidence="1">
    <location>
        <begin position="1"/>
        <end position="17"/>
    </location>
</feature>
<evidence type="ECO:0000313" key="3">
    <source>
        <dbReference type="EMBL" id="STL41936.1"/>
    </source>
</evidence>
<dbReference type="InterPro" id="IPR009739">
    <property type="entry name" value="LprI-like_N"/>
</dbReference>
<dbReference type="EMBL" id="UGED01000007">
    <property type="protein sequence ID" value="STL41936.1"/>
    <property type="molecule type" value="Genomic_DNA"/>
</dbReference>
<dbReference type="AlphaFoldDB" id="A0A271QSN3"/>
<accession>A0A271QSN3</accession>
<name>A0A271QSN3_ECOLX</name>
<feature type="domain" description="Lysozyme inhibitor LprI-like N-terminal" evidence="2">
    <location>
        <begin position="29"/>
        <end position="126"/>
    </location>
</feature>
<keyword evidence="1" id="KW-0732">Signal</keyword>
<evidence type="ECO:0000259" key="2">
    <source>
        <dbReference type="Pfam" id="PF07007"/>
    </source>
</evidence>